<protein>
    <recommendedName>
        <fullName evidence="8">Protein kinase domain-containing protein</fullName>
    </recommendedName>
</protein>
<feature type="compositionally biased region" description="Low complexity" evidence="7">
    <location>
        <begin position="372"/>
        <end position="392"/>
    </location>
</feature>
<feature type="region of interest" description="Disordered" evidence="7">
    <location>
        <begin position="258"/>
        <end position="343"/>
    </location>
</feature>
<dbReference type="InterPro" id="IPR000719">
    <property type="entry name" value="Prot_kinase_dom"/>
</dbReference>
<accession>A0A0G4EMS7</accession>
<evidence type="ECO:0000313" key="9">
    <source>
        <dbReference type="EMBL" id="CEL99132.1"/>
    </source>
</evidence>
<evidence type="ECO:0000256" key="7">
    <source>
        <dbReference type="SAM" id="MobiDB-lite"/>
    </source>
</evidence>
<feature type="compositionally biased region" description="Low complexity" evidence="7">
    <location>
        <begin position="80"/>
        <end position="91"/>
    </location>
</feature>
<evidence type="ECO:0000256" key="6">
    <source>
        <dbReference type="PROSITE-ProRule" id="PRU10141"/>
    </source>
</evidence>
<dbReference type="VEuPathDB" id="CryptoDB:Vbra_2840"/>
<dbReference type="EMBL" id="CDMY01000275">
    <property type="protein sequence ID" value="CEL99132.1"/>
    <property type="molecule type" value="Genomic_DNA"/>
</dbReference>
<dbReference type="OrthoDB" id="283111at2759"/>
<feature type="compositionally biased region" description="Low complexity" evidence="7">
    <location>
        <begin position="328"/>
        <end position="338"/>
    </location>
</feature>
<feature type="region of interest" description="Disordered" evidence="7">
    <location>
        <begin position="356"/>
        <end position="418"/>
    </location>
</feature>
<proteinExistence type="predicted"/>
<dbReference type="SMART" id="SM00220">
    <property type="entry name" value="S_TKc"/>
    <property type="match status" value="1"/>
</dbReference>
<gene>
    <name evidence="9" type="ORF">Vbra_2840</name>
</gene>
<dbReference type="CDD" id="cd14134">
    <property type="entry name" value="PKc_CLK"/>
    <property type="match status" value="1"/>
</dbReference>
<dbReference type="InterPro" id="IPR017441">
    <property type="entry name" value="Protein_kinase_ATP_BS"/>
</dbReference>
<evidence type="ECO:0000259" key="8">
    <source>
        <dbReference type="PROSITE" id="PS50011"/>
    </source>
</evidence>
<dbReference type="PROSITE" id="PS50011">
    <property type="entry name" value="PROTEIN_KINASE_DOM"/>
    <property type="match status" value="1"/>
</dbReference>
<dbReference type="Proteomes" id="UP000041254">
    <property type="component" value="Unassembled WGS sequence"/>
</dbReference>
<dbReference type="AlphaFoldDB" id="A0A0G4EMS7"/>
<dbReference type="PANTHER" id="PTHR45646:SF11">
    <property type="entry name" value="SERINE_THREONINE-PROTEIN KINASE DOA"/>
    <property type="match status" value="1"/>
</dbReference>
<keyword evidence="10" id="KW-1185">Reference proteome</keyword>
<dbReference type="Pfam" id="PF00069">
    <property type="entry name" value="Pkinase"/>
    <property type="match status" value="1"/>
</dbReference>
<evidence type="ECO:0000256" key="2">
    <source>
        <dbReference type="ARBA" id="ARBA00022679"/>
    </source>
</evidence>
<feature type="compositionally biased region" description="Low complexity" evidence="7">
    <location>
        <begin position="107"/>
        <end position="122"/>
    </location>
</feature>
<dbReference type="InterPro" id="IPR051175">
    <property type="entry name" value="CLK_kinases"/>
</dbReference>
<dbReference type="PROSITE" id="PS00108">
    <property type="entry name" value="PROTEIN_KINASE_ST"/>
    <property type="match status" value="1"/>
</dbReference>
<evidence type="ECO:0000256" key="4">
    <source>
        <dbReference type="ARBA" id="ARBA00022777"/>
    </source>
</evidence>
<sequence>MATAYVRMTSHPQWGQPFDPWNPHNTTVSTFPSTHGYADDANQPLPAHHSAFQQPQPHHQMSWFTNSTTASVTEMADVAAAPSAPSLPTPSGKRKLNHMSTAEGPLSADSSSAYPPSSDSYYSDRMQVHRSMTQHSDQPMQTADGWRVVGNGGGMSDPPYAIEEAHHSAYRGGQQRRFAKHGHFTSTSPQFAGKGGYGGPVDPYMGHSHDGGHGSFVSPSGAQAASGGDMAHHHPHYGAHRSSPGLRAKMRRVDIGTHNATVEHPVDLRYAGRPQPPPYQASALRHAPPFAHPQPRADPYAPPPHAPFRPSDTPPLLPTAANGHRPRSIAVCSSSRSRSLPRDRHMRAMPMGNHLYVGGQSLQSEGQPQRAVSSVSSSSSSSSGESSSGRSSSDPRKWQGPPGAGQVPPLGSHVPSCAPWERQESGAASAGYSSSPLMTYDNRNYMPPAPPHSRAVAPPPPLCGSGMEVNNSPRYHPGMTSGAGAQPGYQAVYVGGGVGAMPVGVQQPPQPQPPAVGVHHAPAVHVGAKGVGKGKAKHKDEDDDEIVHFEWTAGMIMGHRYRVESLLGDGTFGRVVAAIDLRTGQRVAIKVVRDVKRYTDAAKIEADILREVTSREAELGGGGPVDLSHCVRLVDTFYFCKRCNDVRAHTHSVSPYDMPGGDVCGGVGDEGQHICLVFEKLGSSLYDLLKRNTFKGFYLEDTQAVARQALEALDFLQSIQLTHTDLKPENVLFVDPHTVSTVPPSRISGVSLCDHFCRPARSDIKIIDFGGATFEHDHHCSVINTKQYRAPEVVLGVSWTYSSDLWCLGCILMEMYTGEMLFSTHDSLEHLAMMEAALHPIPQAMLDRVLINNDVATKELVNPRTRRLNWPSGAGGSSSLRAVQRTKPLESLVSPRHRAFADFVRLLLQIDPAMRAGPKQLLTHPFFRINFCGE</sequence>
<keyword evidence="3 6" id="KW-0547">Nucleotide-binding</keyword>
<dbReference type="GO" id="GO:0004674">
    <property type="term" value="F:protein serine/threonine kinase activity"/>
    <property type="evidence" value="ECO:0007669"/>
    <property type="project" value="UniProtKB-KW"/>
</dbReference>
<dbReference type="STRING" id="1169540.A0A0G4EMS7"/>
<dbReference type="Gene3D" id="3.30.200.20">
    <property type="entry name" value="Phosphorylase Kinase, domain 1"/>
    <property type="match status" value="1"/>
</dbReference>
<evidence type="ECO:0000256" key="5">
    <source>
        <dbReference type="ARBA" id="ARBA00022840"/>
    </source>
</evidence>
<reference evidence="9 10" key="1">
    <citation type="submission" date="2014-11" db="EMBL/GenBank/DDBJ databases">
        <authorList>
            <person name="Zhu J."/>
            <person name="Qi W."/>
            <person name="Song R."/>
        </authorList>
    </citation>
    <scope>NUCLEOTIDE SEQUENCE [LARGE SCALE GENOMIC DNA]</scope>
</reference>
<organism evidence="9 10">
    <name type="scientific">Vitrella brassicaformis (strain CCMP3155)</name>
    <dbReference type="NCBI Taxonomy" id="1169540"/>
    <lineage>
        <taxon>Eukaryota</taxon>
        <taxon>Sar</taxon>
        <taxon>Alveolata</taxon>
        <taxon>Colpodellida</taxon>
        <taxon>Vitrellaceae</taxon>
        <taxon>Vitrella</taxon>
    </lineage>
</organism>
<keyword evidence="1" id="KW-0723">Serine/threonine-protein kinase</keyword>
<dbReference type="InParanoid" id="A0A0G4EMS7"/>
<dbReference type="Gene3D" id="1.10.510.10">
    <property type="entry name" value="Transferase(Phosphotransferase) domain 1"/>
    <property type="match status" value="1"/>
</dbReference>
<dbReference type="PROSITE" id="PS00107">
    <property type="entry name" value="PROTEIN_KINASE_ATP"/>
    <property type="match status" value="1"/>
</dbReference>
<feature type="domain" description="Protein kinase" evidence="8">
    <location>
        <begin position="561"/>
        <end position="927"/>
    </location>
</feature>
<name>A0A0G4EMS7_VITBC</name>
<feature type="compositionally biased region" description="Polar residues" evidence="7">
    <location>
        <begin position="360"/>
        <end position="371"/>
    </location>
</feature>
<dbReference type="PANTHER" id="PTHR45646">
    <property type="entry name" value="SERINE/THREONINE-PROTEIN KINASE DOA-RELATED"/>
    <property type="match status" value="1"/>
</dbReference>
<keyword evidence="5 6" id="KW-0067">ATP-binding</keyword>
<evidence type="ECO:0000256" key="3">
    <source>
        <dbReference type="ARBA" id="ARBA00022741"/>
    </source>
</evidence>
<keyword evidence="2" id="KW-0808">Transferase</keyword>
<dbReference type="GO" id="GO:0005634">
    <property type="term" value="C:nucleus"/>
    <property type="evidence" value="ECO:0007669"/>
    <property type="project" value="TreeGrafter"/>
</dbReference>
<dbReference type="InterPro" id="IPR008271">
    <property type="entry name" value="Ser/Thr_kinase_AS"/>
</dbReference>
<feature type="region of interest" description="Disordered" evidence="7">
    <location>
        <begin position="80"/>
        <end position="122"/>
    </location>
</feature>
<dbReference type="InterPro" id="IPR011009">
    <property type="entry name" value="Kinase-like_dom_sf"/>
</dbReference>
<evidence type="ECO:0000256" key="1">
    <source>
        <dbReference type="ARBA" id="ARBA00022527"/>
    </source>
</evidence>
<feature type="binding site" evidence="6">
    <location>
        <position position="590"/>
    </location>
    <ligand>
        <name>ATP</name>
        <dbReference type="ChEBI" id="CHEBI:30616"/>
    </ligand>
</feature>
<feature type="compositionally biased region" description="Pro residues" evidence="7">
    <location>
        <begin position="300"/>
        <end position="317"/>
    </location>
</feature>
<dbReference type="GO" id="GO:0005524">
    <property type="term" value="F:ATP binding"/>
    <property type="evidence" value="ECO:0007669"/>
    <property type="project" value="UniProtKB-UniRule"/>
</dbReference>
<keyword evidence="4" id="KW-0418">Kinase</keyword>
<evidence type="ECO:0000313" key="10">
    <source>
        <dbReference type="Proteomes" id="UP000041254"/>
    </source>
</evidence>
<feature type="region of interest" description="Disordered" evidence="7">
    <location>
        <begin position="184"/>
        <end position="246"/>
    </location>
</feature>
<dbReference type="SUPFAM" id="SSF56112">
    <property type="entry name" value="Protein kinase-like (PK-like)"/>
    <property type="match status" value="1"/>
</dbReference>